<dbReference type="EMBL" id="JAIWYP010000005">
    <property type="protein sequence ID" value="KAH3819081.1"/>
    <property type="molecule type" value="Genomic_DNA"/>
</dbReference>
<keyword evidence="2" id="KW-0808">Transferase</keyword>
<evidence type="ECO:0000256" key="5">
    <source>
        <dbReference type="ARBA" id="ARBA00049007"/>
    </source>
</evidence>
<dbReference type="PANTHER" id="PTHR43247">
    <property type="entry name" value="PHOSPHOSERINE AMINOTRANSFERASE"/>
    <property type="match status" value="1"/>
</dbReference>
<dbReference type="Pfam" id="PF00266">
    <property type="entry name" value="Aminotran_5"/>
    <property type="match status" value="1"/>
</dbReference>
<comment type="caution">
    <text evidence="7">The sequence shown here is derived from an EMBL/GenBank/DDBJ whole genome shotgun (WGS) entry which is preliminary data.</text>
</comment>
<dbReference type="InterPro" id="IPR000192">
    <property type="entry name" value="Aminotrans_V_dom"/>
</dbReference>
<evidence type="ECO:0000256" key="3">
    <source>
        <dbReference type="ARBA" id="ARBA00022898"/>
    </source>
</evidence>
<dbReference type="InterPro" id="IPR015424">
    <property type="entry name" value="PyrdxlP-dep_Trfase"/>
</dbReference>
<protein>
    <recommendedName>
        <fullName evidence="6">Aminotransferase class V domain-containing protein</fullName>
    </recommendedName>
</protein>
<keyword evidence="3" id="KW-0663">Pyridoxal phosphate</keyword>
<dbReference type="Proteomes" id="UP000828390">
    <property type="component" value="Unassembled WGS sequence"/>
</dbReference>
<evidence type="ECO:0000259" key="6">
    <source>
        <dbReference type="Pfam" id="PF00266"/>
    </source>
</evidence>
<dbReference type="InterPro" id="IPR022278">
    <property type="entry name" value="Pser_aminoTfrase"/>
</dbReference>
<dbReference type="GO" id="GO:0006564">
    <property type="term" value="P:L-serine biosynthetic process"/>
    <property type="evidence" value="ECO:0007669"/>
    <property type="project" value="InterPro"/>
</dbReference>
<evidence type="ECO:0000256" key="1">
    <source>
        <dbReference type="ARBA" id="ARBA00001933"/>
    </source>
</evidence>
<dbReference type="InterPro" id="IPR015421">
    <property type="entry name" value="PyrdxlP-dep_Trfase_major"/>
</dbReference>
<evidence type="ECO:0000256" key="4">
    <source>
        <dbReference type="ARBA" id="ARBA00029440"/>
    </source>
</evidence>
<gene>
    <name evidence="7" type="ORF">DPMN_120812</name>
</gene>
<accession>A0A9D4JNX4</accession>
<comment type="cofactor">
    <cofactor evidence="1">
        <name>pyridoxal 5'-phosphate</name>
        <dbReference type="ChEBI" id="CHEBI:597326"/>
    </cofactor>
</comment>
<reference evidence="7" key="2">
    <citation type="submission" date="2020-11" db="EMBL/GenBank/DDBJ databases">
        <authorList>
            <person name="McCartney M.A."/>
            <person name="Auch B."/>
            <person name="Kono T."/>
            <person name="Mallez S."/>
            <person name="Becker A."/>
            <person name="Gohl D.M."/>
            <person name="Silverstein K.A.T."/>
            <person name="Koren S."/>
            <person name="Bechman K.B."/>
            <person name="Herman A."/>
            <person name="Abrahante J.E."/>
            <person name="Garbe J."/>
        </authorList>
    </citation>
    <scope>NUCLEOTIDE SEQUENCE</scope>
    <source>
        <strain evidence="7">Duluth1</strain>
        <tissue evidence="7">Whole animal</tissue>
    </source>
</reference>
<keyword evidence="8" id="KW-1185">Reference proteome</keyword>
<dbReference type="AlphaFoldDB" id="A0A9D4JNX4"/>
<dbReference type="GO" id="GO:0005737">
    <property type="term" value="C:cytoplasm"/>
    <property type="evidence" value="ECO:0007669"/>
    <property type="project" value="TreeGrafter"/>
</dbReference>
<dbReference type="GO" id="GO:0004648">
    <property type="term" value="F:O-phospho-L-serine:2-oxoglutarate aminotransferase activity"/>
    <property type="evidence" value="ECO:0007669"/>
    <property type="project" value="UniProtKB-EC"/>
</dbReference>
<dbReference type="GO" id="GO:0030170">
    <property type="term" value="F:pyridoxal phosphate binding"/>
    <property type="evidence" value="ECO:0007669"/>
    <property type="project" value="TreeGrafter"/>
</dbReference>
<dbReference type="Gene3D" id="3.40.640.10">
    <property type="entry name" value="Type I PLP-dependent aspartate aminotransferase-like (Major domain)"/>
    <property type="match status" value="1"/>
</dbReference>
<reference evidence="7" key="1">
    <citation type="journal article" date="2019" name="bioRxiv">
        <title>The Genome of the Zebra Mussel, Dreissena polymorpha: A Resource for Invasive Species Research.</title>
        <authorList>
            <person name="McCartney M.A."/>
            <person name="Auch B."/>
            <person name="Kono T."/>
            <person name="Mallez S."/>
            <person name="Zhang Y."/>
            <person name="Obille A."/>
            <person name="Becker A."/>
            <person name="Abrahante J.E."/>
            <person name="Garbe J."/>
            <person name="Badalamenti J.P."/>
            <person name="Herman A."/>
            <person name="Mangelson H."/>
            <person name="Liachko I."/>
            <person name="Sullivan S."/>
            <person name="Sone E.D."/>
            <person name="Koren S."/>
            <person name="Silverstein K.A.T."/>
            <person name="Beckman K.B."/>
            <person name="Gohl D.M."/>
        </authorList>
    </citation>
    <scope>NUCLEOTIDE SEQUENCE</scope>
    <source>
        <strain evidence="7">Duluth1</strain>
        <tissue evidence="7">Whole animal</tissue>
    </source>
</reference>
<dbReference type="PANTHER" id="PTHR43247:SF1">
    <property type="entry name" value="PHOSPHOSERINE AMINOTRANSFERASE"/>
    <property type="match status" value="1"/>
</dbReference>
<dbReference type="SUPFAM" id="SSF53383">
    <property type="entry name" value="PLP-dependent transferases"/>
    <property type="match status" value="1"/>
</dbReference>
<evidence type="ECO:0000256" key="2">
    <source>
        <dbReference type="ARBA" id="ARBA00022679"/>
    </source>
</evidence>
<comment type="pathway">
    <text evidence="4">Amino-acid biosynthesis.</text>
</comment>
<feature type="domain" description="Aminotransferase class V" evidence="6">
    <location>
        <begin position="11"/>
        <end position="160"/>
    </location>
</feature>
<organism evidence="7 8">
    <name type="scientific">Dreissena polymorpha</name>
    <name type="common">Zebra mussel</name>
    <name type="synonym">Mytilus polymorpha</name>
    <dbReference type="NCBI Taxonomy" id="45954"/>
    <lineage>
        <taxon>Eukaryota</taxon>
        <taxon>Metazoa</taxon>
        <taxon>Spiralia</taxon>
        <taxon>Lophotrochozoa</taxon>
        <taxon>Mollusca</taxon>
        <taxon>Bivalvia</taxon>
        <taxon>Autobranchia</taxon>
        <taxon>Heteroconchia</taxon>
        <taxon>Euheterodonta</taxon>
        <taxon>Imparidentia</taxon>
        <taxon>Neoheterodontei</taxon>
        <taxon>Myida</taxon>
        <taxon>Dreissenoidea</taxon>
        <taxon>Dreissenidae</taxon>
        <taxon>Dreissena</taxon>
    </lineage>
</organism>
<evidence type="ECO:0000313" key="7">
    <source>
        <dbReference type="EMBL" id="KAH3819081.1"/>
    </source>
</evidence>
<sequence length="207" mass="23533">MTESKERRHVINFSPGPAKLPDEVLLQAQKDFLNYAGTGVSVMELSHRSPEFEKILKTAETDLRALLSIPANYKVLFLQGGGNGQFSAVPFNLMNLKPSQTADYIVTGTWSANAATEAQKYGKVNYVLPKTKTYTNIPDQSEWKLSPDASYVYYCDNETIHVWHHLCWSPEEHRLCWLYCSHHTRGSHWSGSSFHTLSVLLHYAVRK</sequence>
<evidence type="ECO:0000313" key="8">
    <source>
        <dbReference type="Proteomes" id="UP000828390"/>
    </source>
</evidence>
<proteinExistence type="predicted"/>
<name>A0A9D4JNX4_DREPO</name>
<comment type="catalytic activity">
    <reaction evidence="5">
        <text>O-phospho-L-serine + 2-oxoglutarate = 3-phosphooxypyruvate + L-glutamate</text>
        <dbReference type="Rhea" id="RHEA:14329"/>
        <dbReference type="ChEBI" id="CHEBI:16810"/>
        <dbReference type="ChEBI" id="CHEBI:18110"/>
        <dbReference type="ChEBI" id="CHEBI:29985"/>
        <dbReference type="ChEBI" id="CHEBI:57524"/>
        <dbReference type="EC" id="2.6.1.52"/>
    </reaction>
</comment>